<sequence>MKLSLKKKFFAKEVNSPETAKASEPGKTADSTIAKTASAGKTSVAGKIASAAAAQDKKPRRVPRPRPQHATPLDTADDDNYDDCWLPEYEDPRPTDKLVDDGWVSVKKPASGR</sequence>
<dbReference type="AlphaFoldDB" id="A0A166YVG5"/>
<keyword evidence="3" id="KW-1185">Reference proteome</keyword>
<dbReference type="EMBL" id="LFIV01000004">
    <property type="protein sequence ID" value="KZL78102.1"/>
    <property type="molecule type" value="Genomic_DNA"/>
</dbReference>
<dbReference type="OrthoDB" id="4850383at2759"/>
<gene>
    <name evidence="2" type="ORF">CT0861_04108</name>
</gene>
<comment type="caution">
    <text evidence="2">The sequence shown here is derived from an EMBL/GenBank/DDBJ whole genome shotgun (WGS) entry which is preliminary data.</text>
</comment>
<evidence type="ECO:0000313" key="2">
    <source>
        <dbReference type="EMBL" id="KZL78102.1"/>
    </source>
</evidence>
<reference evidence="2 3" key="1">
    <citation type="submission" date="2015-06" db="EMBL/GenBank/DDBJ databases">
        <title>Survival trade-offs in plant roots during colonization by closely related pathogenic and mutualistic fungi.</title>
        <authorList>
            <person name="Hacquard S."/>
            <person name="Kracher B."/>
            <person name="Hiruma K."/>
            <person name="Weinman A."/>
            <person name="Muench P."/>
            <person name="Garrido Oter R."/>
            <person name="Ver Loren van Themaat E."/>
            <person name="Dallerey J.-F."/>
            <person name="Damm U."/>
            <person name="Henrissat B."/>
            <person name="Lespinet O."/>
            <person name="Thon M."/>
            <person name="Kemen E."/>
            <person name="McHardy A.C."/>
            <person name="Schulze-Lefert P."/>
            <person name="O'Connell R.J."/>
        </authorList>
    </citation>
    <scope>NUCLEOTIDE SEQUENCE [LARGE SCALE GENOMIC DNA]</scope>
    <source>
        <strain evidence="2 3">0861</strain>
    </source>
</reference>
<feature type="compositionally biased region" description="Polar residues" evidence="1">
    <location>
        <begin position="29"/>
        <end position="41"/>
    </location>
</feature>
<feature type="region of interest" description="Disordered" evidence="1">
    <location>
        <begin position="13"/>
        <end position="113"/>
    </location>
</feature>
<organism evidence="2 3">
    <name type="scientific">Colletotrichum tofieldiae</name>
    <dbReference type="NCBI Taxonomy" id="708197"/>
    <lineage>
        <taxon>Eukaryota</taxon>
        <taxon>Fungi</taxon>
        <taxon>Dikarya</taxon>
        <taxon>Ascomycota</taxon>
        <taxon>Pezizomycotina</taxon>
        <taxon>Sordariomycetes</taxon>
        <taxon>Hypocreomycetidae</taxon>
        <taxon>Glomerellales</taxon>
        <taxon>Glomerellaceae</taxon>
        <taxon>Colletotrichum</taxon>
        <taxon>Colletotrichum spaethianum species complex</taxon>
    </lineage>
</organism>
<dbReference type="Proteomes" id="UP000076552">
    <property type="component" value="Unassembled WGS sequence"/>
</dbReference>
<feature type="compositionally biased region" description="Basic and acidic residues" evidence="1">
    <location>
        <begin position="90"/>
        <end position="100"/>
    </location>
</feature>
<evidence type="ECO:0000313" key="3">
    <source>
        <dbReference type="Proteomes" id="UP000076552"/>
    </source>
</evidence>
<feature type="compositionally biased region" description="Basic residues" evidence="1">
    <location>
        <begin position="58"/>
        <end position="67"/>
    </location>
</feature>
<accession>A0A166YVG5</accession>
<name>A0A166YVG5_9PEZI</name>
<protein>
    <submittedName>
        <fullName evidence="2">Uncharacterized protein</fullName>
    </submittedName>
</protein>
<proteinExistence type="predicted"/>
<evidence type="ECO:0000256" key="1">
    <source>
        <dbReference type="SAM" id="MobiDB-lite"/>
    </source>
</evidence>